<sequence length="182" mass="19287">MTGSAPQGLSVMRSDDSADYSDASNDSSGHAELCVNAAAGTGPQGSGDGDDVARRKWNESQRALLTGLSAAEQRRAEIRKRNRHSARRSRQKKKDCVPNLEARLAQLNDAASSFQSQLTTWIEFNAIPPAATSPAAGEGEPGIAEHLNCANTMVVSLLHAIAELQLLLENIVAVLNAMVGHS</sequence>
<evidence type="ECO:0000313" key="2">
    <source>
        <dbReference type="Proteomes" id="UP001140234"/>
    </source>
</evidence>
<proteinExistence type="predicted"/>
<evidence type="ECO:0000313" key="1">
    <source>
        <dbReference type="EMBL" id="KAJ2765202.1"/>
    </source>
</evidence>
<accession>A0ACC1JQA3</accession>
<reference evidence="1" key="1">
    <citation type="submission" date="2022-07" db="EMBL/GenBank/DDBJ databases">
        <title>Phylogenomic reconstructions and comparative analyses of Kickxellomycotina fungi.</title>
        <authorList>
            <person name="Reynolds N.K."/>
            <person name="Stajich J.E."/>
            <person name="Barry K."/>
            <person name="Grigoriev I.V."/>
            <person name="Crous P."/>
            <person name="Smith M.E."/>
        </authorList>
    </citation>
    <scope>NUCLEOTIDE SEQUENCE</scope>
    <source>
        <strain evidence="1">CBS 109366</strain>
    </source>
</reference>
<comment type="caution">
    <text evidence="1">The sequence shown here is derived from an EMBL/GenBank/DDBJ whole genome shotgun (WGS) entry which is preliminary data.</text>
</comment>
<keyword evidence="2" id="KW-1185">Reference proteome</keyword>
<protein>
    <submittedName>
        <fullName evidence="1">Uncharacterized protein</fullName>
    </submittedName>
</protein>
<gene>
    <name evidence="1" type="ORF">IWQ57_004869</name>
</gene>
<dbReference type="Proteomes" id="UP001140234">
    <property type="component" value="Unassembled WGS sequence"/>
</dbReference>
<name>A0ACC1JQA3_9FUNG</name>
<dbReference type="EMBL" id="JANBUJ010002083">
    <property type="protein sequence ID" value="KAJ2765202.1"/>
    <property type="molecule type" value="Genomic_DNA"/>
</dbReference>
<organism evidence="1 2">
    <name type="scientific">Coemansia nantahalensis</name>
    <dbReference type="NCBI Taxonomy" id="2789366"/>
    <lineage>
        <taxon>Eukaryota</taxon>
        <taxon>Fungi</taxon>
        <taxon>Fungi incertae sedis</taxon>
        <taxon>Zoopagomycota</taxon>
        <taxon>Kickxellomycotina</taxon>
        <taxon>Kickxellomycetes</taxon>
        <taxon>Kickxellales</taxon>
        <taxon>Kickxellaceae</taxon>
        <taxon>Coemansia</taxon>
    </lineage>
</organism>